<dbReference type="NCBIfam" id="TIGR00296">
    <property type="entry name" value="TIGR00296 family protein"/>
    <property type="match status" value="1"/>
</dbReference>
<dbReference type="InterPro" id="IPR023473">
    <property type="entry name" value="AMMECR1"/>
</dbReference>
<dbReference type="InterPro" id="IPR036071">
    <property type="entry name" value="AMMECR1_dom_sf"/>
</dbReference>
<dbReference type="Gene3D" id="3.30.1490.150">
    <property type="entry name" value="Hypothetical protein ph0010, domain 2"/>
    <property type="match status" value="1"/>
</dbReference>
<gene>
    <name evidence="2" type="primary">amrA</name>
    <name evidence="2" type="ORF">ENR59_06740</name>
</gene>
<accession>A0A7C4EMA5</accession>
<dbReference type="InterPro" id="IPR027485">
    <property type="entry name" value="AMMECR1_N"/>
</dbReference>
<comment type="caution">
    <text evidence="2">The sequence shown here is derived from an EMBL/GenBank/DDBJ whole genome shotgun (WGS) entry which is preliminary data.</text>
</comment>
<sequence>MDAFSVDLTQDDKDQLKRIVREAIAAGLDGDMGWLPPERAAPRLRHNFGAFVTLNLDGMLRGCIGHLTADAPLWRTIAEMARAAAFQDPRFEPVDRSEAVRLEVEISVLGPITPCPDPELVEIGRHGLLVARGGKQGLLLPQVPVEWGWNRRTFLEQTCRKAGIAPDAWTKPDTRLFWFEAAVF</sequence>
<dbReference type="InterPro" id="IPR002733">
    <property type="entry name" value="AMMECR1_domain"/>
</dbReference>
<dbReference type="PROSITE" id="PS51112">
    <property type="entry name" value="AMMECR1"/>
    <property type="match status" value="1"/>
</dbReference>
<dbReference type="SUPFAM" id="SSF143447">
    <property type="entry name" value="AMMECR1-like"/>
    <property type="match status" value="1"/>
</dbReference>
<reference evidence="2" key="1">
    <citation type="journal article" date="2020" name="mSystems">
        <title>Genome- and Community-Level Interaction Insights into Carbon Utilization and Element Cycling Functions of Hydrothermarchaeota in Hydrothermal Sediment.</title>
        <authorList>
            <person name="Zhou Z."/>
            <person name="Liu Y."/>
            <person name="Xu W."/>
            <person name="Pan J."/>
            <person name="Luo Z.H."/>
            <person name="Li M."/>
        </authorList>
    </citation>
    <scope>NUCLEOTIDE SEQUENCE [LARGE SCALE GENOMIC DNA]</scope>
    <source>
        <strain evidence="2">SpSt-413</strain>
    </source>
</reference>
<dbReference type="Pfam" id="PF01871">
    <property type="entry name" value="AMMECR1"/>
    <property type="match status" value="1"/>
</dbReference>
<dbReference type="PANTHER" id="PTHR13016:SF0">
    <property type="entry name" value="AMME SYNDROME CANDIDATE GENE 1 PROTEIN"/>
    <property type="match status" value="1"/>
</dbReference>
<evidence type="ECO:0000259" key="1">
    <source>
        <dbReference type="PROSITE" id="PS51112"/>
    </source>
</evidence>
<dbReference type="AlphaFoldDB" id="A0A7C4EMA5"/>
<evidence type="ECO:0000313" key="2">
    <source>
        <dbReference type="EMBL" id="HGG92634.1"/>
    </source>
</evidence>
<dbReference type="Gene3D" id="3.30.700.20">
    <property type="entry name" value="Hypothetical protein ph0010, domain 1"/>
    <property type="match status" value="1"/>
</dbReference>
<dbReference type="PANTHER" id="PTHR13016">
    <property type="entry name" value="AMMECR1 HOMOLOG"/>
    <property type="match status" value="1"/>
</dbReference>
<dbReference type="InterPro" id="IPR027623">
    <property type="entry name" value="AmmeMemoSam_A"/>
</dbReference>
<dbReference type="EMBL" id="DSRP01000466">
    <property type="protein sequence ID" value="HGG92634.1"/>
    <property type="molecule type" value="Genomic_DNA"/>
</dbReference>
<protein>
    <submittedName>
        <fullName evidence="2">AmmeMemoRadiSam system protein A</fullName>
    </submittedName>
</protein>
<proteinExistence type="predicted"/>
<dbReference type="NCBIfam" id="TIGR04335">
    <property type="entry name" value="AmmeMemoSam_A"/>
    <property type="match status" value="1"/>
</dbReference>
<organism evidence="2">
    <name type="scientific">Fundidesulfovibrio putealis</name>
    <dbReference type="NCBI Taxonomy" id="270496"/>
    <lineage>
        <taxon>Bacteria</taxon>
        <taxon>Pseudomonadati</taxon>
        <taxon>Thermodesulfobacteriota</taxon>
        <taxon>Desulfovibrionia</taxon>
        <taxon>Desulfovibrionales</taxon>
        <taxon>Desulfovibrionaceae</taxon>
        <taxon>Fundidesulfovibrio</taxon>
    </lineage>
</organism>
<feature type="domain" description="AMMECR1" evidence="1">
    <location>
        <begin position="11"/>
        <end position="184"/>
    </location>
</feature>
<name>A0A7C4EMA5_9BACT</name>